<dbReference type="Proteomes" id="UP000233551">
    <property type="component" value="Unassembled WGS sequence"/>
</dbReference>
<organism evidence="1 2">
    <name type="scientific">Punica granatum</name>
    <name type="common">Pomegranate</name>
    <dbReference type="NCBI Taxonomy" id="22663"/>
    <lineage>
        <taxon>Eukaryota</taxon>
        <taxon>Viridiplantae</taxon>
        <taxon>Streptophyta</taxon>
        <taxon>Embryophyta</taxon>
        <taxon>Tracheophyta</taxon>
        <taxon>Spermatophyta</taxon>
        <taxon>Magnoliopsida</taxon>
        <taxon>eudicotyledons</taxon>
        <taxon>Gunneridae</taxon>
        <taxon>Pentapetalae</taxon>
        <taxon>rosids</taxon>
        <taxon>malvids</taxon>
        <taxon>Myrtales</taxon>
        <taxon>Lythraceae</taxon>
        <taxon>Punica</taxon>
    </lineage>
</organism>
<evidence type="ECO:0000313" key="1">
    <source>
        <dbReference type="EMBL" id="PKI38425.1"/>
    </source>
</evidence>
<dbReference type="EMBL" id="PGOL01004106">
    <property type="protein sequence ID" value="PKI38425.1"/>
    <property type="molecule type" value="Genomic_DNA"/>
</dbReference>
<gene>
    <name evidence="1" type="ORF">CRG98_041205</name>
</gene>
<name>A0A2I0I355_PUNGR</name>
<comment type="caution">
    <text evidence="1">The sequence shown here is derived from an EMBL/GenBank/DDBJ whole genome shotgun (WGS) entry which is preliminary data.</text>
</comment>
<reference evidence="1 2" key="1">
    <citation type="submission" date="2017-11" db="EMBL/GenBank/DDBJ databases">
        <title>De-novo sequencing of pomegranate (Punica granatum L.) genome.</title>
        <authorList>
            <person name="Akparov Z."/>
            <person name="Amiraslanov A."/>
            <person name="Hajiyeva S."/>
            <person name="Abbasov M."/>
            <person name="Kaur K."/>
            <person name="Hamwieh A."/>
            <person name="Solovyev V."/>
            <person name="Salamov A."/>
            <person name="Braich B."/>
            <person name="Kosarev P."/>
            <person name="Mahmoud A."/>
            <person name="Hajiyev E."/>
            <person name="Babayeva S."/>
            <person name="Izzatullayeva V."/>
            <person name="Mammadov A."/>
            <person name="Mammadov A."/>
            <person name="Sharifova S."/>
            <person name="Ojaghi J."/>
            <person name="Eynullazada K."/>
            <person name="Bayramov B."/>
            <person name="Abdulazimova A."/>
            <person name="Shahmuradov I."/>
        </authorList>
    </citation>
    <scope>NUCLEOTIDE SEQUENCE [LARGE SCALE GENOMIC DNA]</scope>
    <source>
        <strain evidence="2">cv. AG2017</strain>
        <tissue evidence="1">Leaf</tissue>
    </source>
</reference>
<sequence>MQETRGSWVRKDEIREQGVDIKGSGDRDPRRNRMLLSFGLRRWARVGHAACPYRLSNPKGLGVPPHRPMSSGNAGWHQYPFCLPLDMLLEPQDRSIDIELPTKFFVNLDEIKATECIGNPNRGVICKVVAPLAEIGRIPNLRVLSIPWGESLDPGHHNLPPPLPQPPL</sequence>
<dbReference type="AlphaFoldDB" id="A0A2I0I355"/>
<proteinExistence type="predicted"/>
<evidence type="ECO:0000313" key="2">
    <source>
        <dbReference type="Proteomes" id="UP000233551"/>
    </source>
</evidence>
<accession>A0A2I0I355</accession>
<protein>
    <submittedName>
        <fullName evidence="1">Uncharacterized protein</fullName>
    </submittedName>
</protein>
<keyword evidence="2" id="KW-1185">Reference proteome</keyword>